<gene>
    <name evidence="2" type="ORF">ALC56_13067</name>
</gene>
<evidence type="ECO:0000313" key="3">
    <source>
        <dbReference type="Proteomes" id="UP000078541"/>
    </source>
</evidence>
<feature type="compositionally biased region" description="Basic residues" evidence="1">
    <location>
        <begin position="200"/>
        <end position="218"/>
    </location>
</feature>
<reference evidence="2 3" key="1">
    <citation type="submission" date="2016-03" db="EMBL/GenBank/DDBJ databases">
        <title>Trachymyrmex septentrionalis WGS genome.</title>
        <authorList>
            <person name="Nygaard S."/>
            <person name="Hu H."/>
            <person name="Boomsma J."/>
            <person name="Zhang G."/>
        </authorList>
    </citation>
    <scope>NUCLEOTIDE SEQUENCE [LARGE SCALE GENOMIC DNA]</scope>
    <source>
        <strain evidence="2">Tsep2-gDNA-1</strain>
        <tissue evidence="2">Whole body</tissue>
    </source>
</reference>
<protein>
    <submittedName>
        <fullName evidence="2">Uncharacterized protein</fullName>
    </submittedName>
</protein>
<proteinExistence type="predicted"/>
<feature type="non-terminal residue" evidence="2">
    <location>
        <position position="1"/>
    </location>
</feature>
<feature type="region of interest" description="Disordered" evidence="1">
    <location>
        <begin position="198"/>
        <end position="235"/>
    </location>
</feature>
<organism evidence="2 3">
    <name type="scientific">Trachymyrmex septentrionalis</name>
    <dbReference type="NCBI Taxonomy" id="34720"/>
    <lineage>
        <taxon>Eukaryota</taxon>
        <taxon>Metazoa</taxon>
        <taxon>Ecdysozoa</taxon>
        <taxon>Arthropoda</taxon>
        <taxon>Hexapoda</taxon>
        <taxon>Insecta</taxon>
        <taxon>Pterygota</taxon>
        <taxon>Neoptera</taxon>
        <taxon>Endopterygota</taxon>
        <taxon>Hymenoptera</taxon>
        <taxon>Apocrita</taxon>
        <taxon>Aculeata</taxon>
        <taxon>Formicoidea</taxon>
        <taxon>Formicidae</taxon>
        <taxon>Myrmicinae</taxon>
        <taxon>Trachymyrmex</taxon>
    </lineage>
</organism>
<dbReference type="EMBL" id="KQ981948">
    <property type="protein sequence ID" value="KYN32586.1"/>
    <property type="molecule type" value="Genomic_DNA"/>
</dbReference>
<evidence type="ECO:0000313" key="2">
    <source>
        <dbReference type="EMBL" id="KYN32586.1"/>
    </source>
</evidence>
<evidence type="ECO:0000256" key="1">
    <source>
        <dbReference type="SAM" id="MobiDB-lite"/>
    </source>
</evidence>
<feature type="compositionally biased region" description="Basic and acidic residues" evidence="1">
    <location>
        <begin position="114"/>
        <end position="130"/>
    </location>
</feature>
<feature type="compositionally biased region" description="Basic and acidic residues" evidence="1">
    <location>
        <begin position="219"/>
        <end position="231"/>
    </location>
</feature>
<feature type="region of interest" description="Disordered" evidence="1">
    <location>
        <begin position="20"/>
        <end position="47"/>
    </location>
</feature>
<accession>A0A195EWQ8</accession>
<dbReference type="STRING" id="34720.A0A195EWQ8"/>
<keyword evidence="3" id="KW-1185">Reference proteome</keyword>
<sequence>IRACDFTRAGNKEVERLEAEVDTARRESGRRAKAKQETGQKKLTKGEKVAFVNTREKGKADRTKEKLREIPERMIKDMRKEIRDWLERELKEEWAKQMEEAEVRVRRLTKKGRERTGSSRREESDQDEVRNGVSGRGRYVYRGRIGYYEREKRRLNFVIKGINIEEGSKDKEKGQRRRKVWIKEWIKEKLTGKRIEGVGKRKSKRRKYRRRKVRRKIKENRYRTKGGDGKGNKRKGERGRVMLFWNCAEI</sequence>
<name>A0A195EWQ8_9HYME</name>
<feature type="region of interest" description="Disordered" evidence="1">
    <location>
        <begin position="110"/>
        <end position="131"/>
    </location>
</feature>
<dbReference type="Proteomes" id="UP000078541">
    <property type="component" value="Unassembled WGS sequence"/>
</dbReference>
<dbReference type="AlphaFoldDB" id="A0A195EWQ8"/>